<dbReference type="Proteomes" id="UP000053199">
    <property type="component" value="Unassembled WGS sequence"/>
</dbReference>
<keyword evidence="3" id="KW-1185">Reference proteome</keyword>
<dbReference type="STRING" id="993070.AS031_10220"/>
<name>A0A0V8IQA6_9MICC</name>
<feature type="compositionally biased region" description="Low complexity" evidence="1">
    <location>
        <begin position="46"/>
        <end position="55"/>
    </location>
</feature>
<sequence length="112" mass="12057">MGFPSAYRRPSRTMPLLLGAGALTCSWSLRRISSMATVEQQATALAANAQPAPTAVRSRPASAGPIRPPSWKVVELTLMALRRYTGPTSSLTKTWRAGWSSTVTRPRTSAIT</sequence>
<dbReference type="EMBL" id="LNQM01000003">
    <property type="protein sequence ID" value="KSU76946.1"/>
    <property type="molecule type" value="Genomic_DNA"/>
</dbReference>
<protein>
    <submittedName>
        <fullName evidence="2">Uncharacterized protein</fullName>
    </submittedName>
</protein>
<comment type="caution">
    <text evidence="2">The sequence shown here is derived from an EMBL/GenBank/DDBJ whole genome shotgun (WGS) entry which is preliminary data.</text>
</comment>
<feature type="region of interest" description="Disordered" evidence="1">
    <location>
        <begin position="46"/>
        <end position="65"/>
    </location>
</feature>
<evidence type="ECO:0000256" key="1">
    <source>
        <dbReference type="SAM" id="MobiDB-lite"/>
    </source>
</evidence>
<proteinExistence type="predicted"/>
<evidence type="ECO:0000313" key="2">
    <source>
        <dbReference type="EMBL" id="KSU76946.1"/>
    </source>
</evidence>
<organism evidence="2 3">
    <name type="scientific">Pseudarthrobacter enclensis</name>
    <dbReference type="NCBI Taxonomy" id="993070"/>
    <lineage>
        <taxon>Bacteria</taxon>
        <taxon>Bacillati</taxon>
        <taxon>Actinomycetota</taxon>
        <taxon>Actinomycetes</taxon>
        <taxon>Micrococcales</taxon>
        <taxon>Micrococcaceae</taxon>
        <taxon>Pseudarthrobacter</taxon>
    </lineage>
</organism>
<reference evidence="2 3" key="1">
    <citation type="journal article" date="2014" name="Arch. Microbiol.">
        <title>Arthrobacter enclensis sp. nov., isolated from sediment sample.</title>
        <authorList>
            <person name="Dastager S.G."/>
            <person name="Liu Q."/>
            <person name="Tang S.K."/>
            <person name="Krishnamurthi S."/>
            <person name="Lee J.C."/>
            <person name="Li W.J."/>
        </authorList>
    </citation>
    <scope>NUCLEOTIDE SEQUENCE [LARGE SCALE GENOMIC DNA]</scope>
    <source>
        <strain evidence="2 3">NIO-1008</strain>
    </source>
</reference>
<evidence type="ECO:0000313" key="3">
    <source>
        <dbReference type="Proteomes" id="UP000053199"/>
    </source>
</evidence>
<accession>A0A0V8IQA6</accession>
<gene>
    <name evidence="2" type="ORF">AS031_10220</name>
</gene>
<dbReference type="AlphaFoldDB" id="A0A0V8IQA6"/>